<evidence type="ECO:0000256" key="10">
    <source>
        <dbReference type="ARBA" id="ARBA00047423"/>
    </source>
</evidence>
<dbReference type="InterPro" id="IPR012677">
    <property type="entry name" value="Nucleotide-bd_a/b_plait_sf"/>
</dbReference>
<evidence type="ECO:0000256" key="8">
    <source>
        <dbReference type="ARBA" id="ARBA00042988"/>
    </source>
</evidence>
<evidence type="ECO:0000256" key="2">
    <source>
        <dbReference type="ARBA" id="ARBA00022884"/>
    </source>
</evidence>
<dbReference type="InterPro" id="IPR050984">
    <property type="entry name" value="Gfo/Idh/MocA_domain"/>
</dbReference>
<evidence type="ECO:0000313" key="15">
    <source>
        <dbReference type="Proteomes" id="UP001153712"/>
    </source>
</evidence>
<dbReference type="InterPro" id="IPR000504">
    <property type="entry name" value="RRM_dom"/>
</dbReference>
<dbReference type="GO" id="GO:0000166">
    <property type="term" value="F:nucleotide binding"/>
    <property type="evidence" value="ECO:0007669"/>
    <property type="project" value="InterPro"/>
</dbReference>
<dbReference type="SUPFAM" id="SSF55347">
    <property type="entry name" value="Glyceraldehyde-3-phosphate dehydrogenase-like, C-terminal domain"/>
    <property type="match status" value="1"/>
</dbReference>
<sequence length="403" mass="45137">MDDSRTVFCGNVSDKVTEELLYELFVQAAPLERVKIPTDREGRKSNFAFVTFKHEESVEYVQRLLNGIRLYDKSLLIKPRHSNSNRLTEALPSNEHQVVAVASRSQATSNSFAKTHGIPVAYEGYNALATDKNVAVVYVGVLNPQHYEVVKLLLEAGKHVLCEKPFTLNEKQTRKLVDLAKEKKLFIMEAVWSRFFPVYHEMRRMIDSGVIGDVRQVTVDFSVPINDVERVNKKELGGGVILDLGVYMLQFQQYVFRGLTPTKVAVNGILNNDGVDKCAAAILTYSDDKMAIVSCSAIISTPCEAKVYGTKGSISIPYFWCPTSLKLNDEVKEFALIENKGNFNYKNSAGLAYQAQEVRKCIMEGKIESPIITHNETIQLAGLMDKMRAEIGVVYPADGQDFD</sequence>
<dbReference type="PROSITE" id="PS50102">
    <property type="entry name" value="RRM"/>
    <property type="match status" value="1"/>
</dbReference>
<keyword evidence="2 12" id="KW-0694">RNA-binding</keyword>
<comment type="catalytic activity">
    <reaction evidence="11">
        <text>D-xylose + NADP(+) = D-xylono-1,5-lactone + NADPH + H(+)</text>
        <dbReference type="Rhea" id="RHEA:22000"/>
        <dbReference type="ChEBI" id="CHEBI:15378"/>
        <dbReference type="ChEBI" id="CHEBI:15867"/>
        <dbReference type="ChEBI" id="CHEBI:53455"/>
        <dbReference type="ChEBI" id="CHEBI:57783"/>
        <dbReference type="ChEBI" id="CHEBI:58349"/>
        <dbReference type="EC" id="1.1.1.179"/>
    </reaction>
</comment>
<protein>
    <recommendedName>
        <fullName evidence="6">Trans-1,2-dihydrobenzene-1,2-diol dehydrogenase</fullName>
        <ecNumber evidence="5">1.1.1.179</ecNumber>
        <ecNumber evidence="4">1.3.1.20</ecNumber>
    </recommendedName>
    <alternativeName>
        <fullName evidence="9">D-xylose 1-dehydrogenase</fullName>
    </alternativeName>
    <alternativeName>
        <fullName evidence="8">D-xylose-NADP dehydrogenase</fullName>
    </alternativeName>
    <alternativeName>
        <fullName evidence="7">Dimeric dihydrodiol dehydrogenase</fullName>
    </alternativeName>
</protein>
<evidence type="ECO:0000313" key="14">
    <source>
        <dbReference type="EMBL" id="CAG9861030.1"/>
    </source>
</evidence>
<dbReference type="Gene3D" id="3.40.50.720">
    <property type="entry name" value="NAD(P)-binding Rossmann-like Domain"/>
    <property type="match status" value="1"/>
</dbReference>
<dbReference type="Gene3D" id="3.30.70.330">
    <property type="match status" value="1"/>
</dbReference>
<dbReference type="Proteomes" id="UP001153712">
    <property type="component" value="Chromosome 4"/>
</dbReference>
<dbReference type="Gene3D" id="3.30.360.10">
    <property type="entry name" value="Dihydrodipicolinate Reductase, domain 2"/>
    <property type="match status" value="1"/>
</dbReference>
<dbReference type="AlphaFoldDB" id="A0A9N9TV06"/>
<evidence type="ECO:0000256" key="7">
    <source>
        <dbReference type="ARBA" id="ARBA00042926"/>
    </source>
</evidence>
<dbReference type="EC" id="1.1.1.179" evidence="5"/>
<evidence type="ECO:0000256" key="9">
    <source>
        <dbReference type="ARBA" id="ARBA00043025"/>
    </source>
</evidence>
<dbReference type="PANTHER" id="PTHR22604:SF105">
    <property type="entry name" value="TRANS-1,2-DIHYDROBENZENE-1,2-DIOL DEHYDROGENASE"/>
    <property type="match status" value="1"/>
</dbReference>
<comment type="similarity">
    <text evidence="1">Belongs to the Gfo/Idh/MocA family.</text>
</comment>
<dbReference type="InterPro" id="IPR000683">
    <property type="entry name" value="Gfo/Idh/MocA-like_OxRdtase_N"/>
</dbReference>
<evidence type="ECO:0000259" key="13">
    <source>
        <dbReference type="PROSITE" id="PS50102"/>
    </source>
</evidence>
<comment type="catalytic activity">
    <reaction evidence="10">
        <text>(1R,2R)-1,2-dihydrobenzene-1,2-diol + NADP(+) = catechol + NADPH + H(+)</text>
        <dbReference type="Rhea" id="RHEA:16729"/>
        <dbReference type="ChEBI" id="CHEBI:10702"/>
        <dbReference type="ChEBI" id="CHEBI:15378"/>
        <dbReference type="ChEBI" id="CHEBI:18135"/>
        <dbReference type="ChEBI" id="CHEBI:57783"/>
        <dbReference type="ChEBI" id="CHEBI:58349"/>
        <dbReference type="EC" id="1.3.1.20"/>
    </reaction>
</comment>
<dbReference type="Pfam" id="PF01408">
    <property type="entry name" value="GFO_IDH_MocA"/>
    <property type="match status" value="1"/>
</dbReference>
<evidence type="ECO:0000256" key="12">
    <source>
        <dbReference type="PROSITE-ProRule" id="PRU00176"/>
    </source>
</evidence>
<dbReference type="GO" id="GO:0003723">
    <property type="term" value="F:RNA binding"/>
    <property type="evidence" value="ECO:0007669"/>
    <property type="project" value="UniProtKB-UniRule"/>
</dbReference>
<dbReference type="PANTHER" id="PTHR22604">
    <property type="entry name" value="OXIDOREDUCTASES"/>
    <property type="match status" value="1"/>
</dbReference>
<evidence type="ECO:0000256" key="3">
    <source>
        <dbReference type="ARBA" id="ARBA00023002"/>
    </source>
</evidence>
<reference evidence="14" key="1">
    <citation type="submission" date="2022-01" db="EMBL/GenBank/DDBJ databases">
        <authorList>
            <person name="King R."/>
        </authorList>
    </citation>
    <scope>NUCLEOTIDE SEQUENCE</scope>
</reference>
<evidence type="ECO:0000256" key="6">
    <source>
        <dbReference type="ARBA" id="ARBA00040603"/>
    </source>
</evidence>
<feature type="domain" description="RRM" evidence="13">
    <location>
        <begin position="5"/>
        <end position="82"/>
    </location>
</feature>
<proteinExistence type="inferred from homology"/>
<dbReference type="SMART" id="SM00360">
    <property type="entry name" value="RRM"/>
    <property type="match status" value="1"/>
</dbReference>
<dbReference type="OrthoDB" id="2129491at2759"/>
<accession>A0A9N9TV06</accession>
<dbReference type="Pfam" id="PF00076">
    <property type="entry name" value="RRM_1"/>
    <property type="match status" value="1"/>
</dbReference>
<keyword evidence="3" id="KW-0560">Oxidoreductase</keyword>
<dbReference type="SUPFAM" id="SSF54928">
    <property type="entry name" value="RNA-binding domain, RBD"/>
    <property type="match status" value="1"/>
</dbReference>
<dbReference type="EC" id="1.3.1.20" evidence="4"/>
<dbReference type="GO" id="GO:0047837">
    <property type="term" value="F:D-xylose 1-dehydrogenase (NADP+) activity"/>
    <property type="evidence" value="ECO:0007669"/>
    <property type="project" value="UniProtKB-EC"/>
</dbReference>
<keyword evidence="15" id="KW-1185">Reference proteome</keyword>
<dbReference type="EMBL" id="OU900097">
    <property type="protein sequence ID" value="CAG9861030.1"/>
    <property type="molecule type" value="Genomic_DNA"/>
</dbReference>
<evidence type="ECO:0000256" key="11">
    <source>
        <dbReference type="ARBA" id="ARBA00049233"/>
    </source>
</evidence>
<dbReference type="CDD" id="cd12336">
    <property type="entry name" value="RRM_RBM7_like"/>
    <property type="match status" value="1"/>
</dbReference>
<dbReference type="InterPro" id="IPR055170">
    <property type="entry name" value="GFO_IDH_MocA-like_dom"/>
</dbReference>
<name>A0A9N9TV06_PHYSR</name>
<dbReference type="SUPFAM" id="SSF51735">
    <property type="entry name" value="NAD(P)-binding Rossmann-fold domains"/>
    <property type="match status" value="1"/>
</dbReference>
<dbReference type="GO" id="GO:0047115">
    <property type="term" value="F:trans-1,2-dihydrobenzene-1,2-diol dehydrogenase activity"/>
    <property type="evidence" value="ECO:0007669"/>
    <property type="project" value="UniProtKB-EC"/>
</dbReference>
<organism evidence="14 15">
    <name type="scientific">Phyllotreta striolata</name>
    <name type="common">Striped flea beetle</name>
    <name type="synonym">Crioceris striolata</name>
    <dbReference type="NCBI Taxonomy" id="444603"/>
    <lineage>
        <taxon>Eukaryota</taxon>
        <taxon>Metazoa</taxon>
        <taxon>Ecdysozoa</taxon>
        <taxon>Arthropoda</taxon>
        <taxon>Hexapoda</taxon>
        <taxon>Insecta</taxon>
        <taxon>Pterygota</taxon>
        <taxon>Neoptera</taxon>
        <taxon>Endopterygota</taxon>
        <taxon>Coleoptera</taxon>
        <taxon>Polyphaga</taxon>
        <taxon>Cucujiformia</taxon>
        <taxon>Chrysomeloidea</taxon>
        <taxon>Chrysomelidae</taxon>
        <taxon>Galerucinae</taxon>
        <taxon>Alticini</taxon>
        <taxon>Phyllotreta</taxon>
    </lineage>
</organism>
<dbReference type="InterPro" id="IPR035979">
    <property type="entry name" value="RBD_domain_sf"/>
</dbReference>
<dbReference type="InterPro" id="IPR036291">
    <property type="entry name" value="NAD(P)-bd_dom_sf"/>
</dbReference>
<evidence type="ECO:0000256" key="1">
    <source>
        <dbReference type="ARBA" id="ARBA00010928"/>
    </source>
</evidence>
<dbReference type="Pfam" id="PF22725">
    <property type="entry name" value="GFO_IDH_MocA_C3"/>
    <property type="match status" value="1"/>
</dbReference>
<evidence type="ECO:0000256" key="5">
    <source>
        <dbReference type="ARBA" id="ARBA00038984"/>
    </source>
</evidence>
<evidence type="ECO:0000256" key="4">
    <source>
        <dbReference type="ARBA" id="ARBA00038853"/>
    </source>
</evidence>
<gene>
    <name evidence="14" type="ORF">PHYEVI_LOCUS7378</name>
</gene>